<dbReference type="AlphaFoldDB" id="A0A8I3WRM7"/>
<reference evidence="2" key="2">
    <citation type="submission" date="2025-08" db="UniProtKB">
        <authorList>
            <consortium name="Ensembl"/>
        </authorList>
    </citation>
    <scope>IDENTIFICATION</scope>
</reference>
<evidence type="ECO:0008006" key="4">
    <source>
        <dbReference type="Google" id="ProtNLM"/>
    </source>
</evidence>
<feature type="transmembrane region" description="Helical" evidence="1">
    <location>
        <begin position="131"/>
        <end position="149"/>
    </location>
</feature>
<keyword evidence="1" id="KW-0472">Membrane</keyword>
<sequence length="187" mass="22120">MQKSQAFLYTNNRLKESQIKNELPFTIATKRIKYLGIQLTKDLKDILKKNYEPLLKEIREDTNRWKNIPCSWFERINCSYSKVPEVLRCFYLFRGLSSSYLGSPEILSYQKQLGGDFSLSTTIQPGPSSKFLLSGYLFPFIFNPFPFIFPDLLMVDTSYSYLWVTFLFTILALQHLYIQFPILMFFY</sequence>
<dbReference type="Ensembl" id="ENSCJAT00000131080.1">
    <property type="protein sequence ID" value="ENSCJAP00000093182.1"/>
    <property type="gene ID" value="ENSCJAG00000073282.1"/>
</dbReference>
<keyword evidence="1" id="KW-1133">Transmembrane helix</keyword>
<name>A0A8I3WRM7_CALJA</name>
<reference evidence="2" key="3">
    <citation type="submission" date="2025-09" db="UniProtKB">
        <authorList>
            <consortium name="Ensembl"/>
        </authorList>
    </citation>
    <scope>IDENTIFICATION</scope>
</reference>
<dbReference type="Proteomes" id="UP000008225">
    <property type="component" value="Chromosome X"/>
</dbReference>
<feature type="transmembrane region" description="Helical" evidence="1">
    <location>
        <begin position="161"/>
        <end position="186"/>
    </location>
</feature>
<proteinExistence type="predicted"/>
<organism evidence="2 3">
    <name type="scientific">Callithrix jacchus</name>
    <name type="common">White-tufted-ear marmoset</name>
    <name type="synonym">Simia Jacchus</name>
    <dbReference type="NCBI Taxonomy" id="9483"/>
    <lineage>
        <taxon>Eukaryota</taxon>
        <taxon>Metazoa</taxon>
        <taxon>Chordata</taxon>
        <taxon>Craniata</taxon>
        <taxon>Vertebrata</taxon>
        <taxon>Euteleostomi</taxon>
        <taxon>Mammalia</taxon>
        <taxon>Eutheria</taxon>
        <taxon>Euarchontoglires</taxon>
        <taxon>Primates</taxon>
        <taxon>Haplorrhini</taxon>
        <taxon>Platyrrhini</taxon>
        <taxon>Cebidae</taxon>
        <taxon>Callitrichinae</taxon>
        <taxon>Callithrix</taxon>
        <taxon>Callithrix</taxon>
    </lineage>
</organism>
<accession>A0A8I3WRM7</accession>
<evidence type="ECO:0000313" key="2">
    <source>
        <dbReference type="Ensembl" id="ENSCJAP00000093182.1"/>
    </source>
</evidence>
<reference evidence="2 3" key="1">
    <citation type="submission" date="2009-03" db="EMBL/GenBank/DDBJ databases">
        <authorList>
            <person name="Warren W."/>
            <person name="Ye L."/>
            <person name="Minx P."/>
            <person name="Worley K."/>
            <person name="Gibbs R."/>
            <person name="Wilson R.K."/>
        </authorList>
    </citation>
    <scope>NUCLEOTIDE SEQUENCE [LARGE SCALE GENOMIC DNA]</scope>
</reference>
<protein>
    <recommendedName>
        <fullName evidence="4">Reverse transcriptase domain-containing protein</fullName>
    </recommendedName>
</protein>
<evidence type="ECO:0000313" key="3">
    <source>
        <dbReference type="Proteomes" id="UP000008225"/>
    </source>
</evidence>
<dbReference type="PANTHER" id="PTHR19446">
    <property type="entry name" value="REVERSE TRANSCRIPTASES"/>
    <property type="match status" value="1"/>
</dbReference>
<keyword evidence="1" id="KW-0812">Transmembrane</keyword>
<keyword evidence="3" id="KW-1185">Reference proteome</keyword>
<dbReference type="GeneTree" id="ENSGT01090000263022"/>
<evidence type="ECO:0000256" key="1">
    <source>
        <dbReference type="SAM" id="Phobius"/>
    </source>
</evidence>